<sequence>MKKMITSLKAIILTILLTMFIQSCTTYKAANVSLNKAVKSELKVKVTKTDGKKEKFARIEIFNDGQYYGLKKIRANEYSNILIDTNTVKKVQLYDKTNSIIQSVALPVVVIGSVIAIRESVINSIGF</sequence>
<evidence type="ECO:0000256" key="1">
    <source>
        <dbReference type="SAM" id="SignalP"/>
    </source>
</evidence>
<keyword evidence="1" id="KW-0732">Signal</keyword>
<protein>
    <recommendedName>
        <fullName evidence="4">Lipoprotein</fullName>
    </recommendedName>
</protein>
<reference evidence="2" key="1">
    <citation type="submission" date="2022-02" db="EMBL/GenBank/DDBJ databases">
        <title>Aestuariibaculum sp., a marine bacterium isolated from sediment in Guangxi.</title>
        <authorList>
            <person name="Ying J."/>
        </authorList>
    </citation>
    <scope>NUCLEOTIDE SEQUENCE</scope>
    <source>
        <strain evidence="2">L182</strain>
    </source>
</reference>
<organism evidence="2 3">
    <name type="scientific">Aestuariibaculum lutulentum</name>
    <dbReference type="NCBI Taxonomy" id="2920935"/>
    <lineage>
        <taxon>Bacteria</taxon>
        <taxon>Pseudomonadati</taxon>
        <taxon>Bacteroidota</taxon>
        <taxon>Flavobacteriia</taxon>
        <taxon>Flavobacteriales</taxon>
        <taxon>Flavobacteriaceae</taxon>
    </lineage>
</organism>
<dbReference type="RefSeq" id="WP_240574947.1">
    <property type="nucleotide sequence ID" value="NZ_CP136709.1"/>
</dbReference>
<evidence type="ECO:0000313" key="2">
    <source>
        <dbReference type="EMBL" id="MCH4553770.1"/>
    </source>
</evidence>
<feature type="signal peptide" evidence="1">
    <location>
        <begin position="1"/>
        <end position="29"/>
    </location>
</feature>
<dbReference type="Proteomes" id="UP001156141">
    <property type="component" value="Unassembled WGS sequence"/>
</dbReference>
<dbReference type="PROSITE" id="PS51257">
    <property type="entry name" value="PROKAR_LIPOPROTEIN"/>
    <property type="match status" value="1"/>
</dbReference>
<proteinExistence type="predicted"/>
<feature type="chain" id="PRO_5046152296" description="Lipoprotein" evidence="1">
    <location>
        <begin position="30"/>
        <end position="127"/>
    </location>
</feature>
<keyword evidence="3" id="KW-1185">Reference proteome</keyword>
<gene>
    <name evidence="2" type="ORF">MKW35_14180</name>
</gene>
<dbReference type="EMBL" id="JAKVQD010000007">
    <property type="protein sequence ID" value="MCH4553770.1"/>
    <property type="molecule type" value="Genomic_DNA"/>
</dbReference>
<evidence type="ECO:0008006" key="4">
    <source>
        <dbReference type="Google" id="ProtNLM"/>
    </source>
</evidence>
<evidence type="ECO:0000313" key="3">
    <source>
        <dbReference type="Proteomes" id="UP001156141"/>
    </source>
</evidence>
<accession>A0ABS9RLD6</accession>
<name>A0ABS9RLD6_9FLAO</name>
<comment type="caution">
    <text evidence="2">The sequence shown here is derived from an EMBL/GenBank/DDBJ whole genome shotgun (WGS) entry which is preliminary data.</text>
</comment>